<protein>
    <submittedName>
        <fullName evidence="1">Uncharacterized protein</fullName>
    </submittedName>
</protein>
<dbReference type="OrthoDB" id="672038at2"/>
<dbReference type="EMBL" id="CP003178">
    <property type="protein sequence ID" value="AEV98697.1"/>
    <property type="molecule type" value="Genomic_DNA"/>
</dbReference>
<organism evidence="1 2">
    <name type="scientific">Niastella koreensis (strain DSM 17620 / KACC 11465 / NBRC 106392 / GR20-10)</name>
    <dbReference type="NCBI Taxonomy" id="700598"/>
    <lineage>
        <taxon>Bacteria</taxon>
        <taxon>Pseudomonadati</taxon>
        <taxon>Bacteroidota</taxon>
        <taxon>Chitinophagia</taxon>
        <taxon>Chitinophagales</taxon>
        <taxon>Chitinophagaceae</taxon>
        <taxon>Niastella</taxon>
    </lineage>
</organism>
<dbReference type="Proteomes" id="UP000005438">
    <property type="component" value="Chromosome"/>
</dbReference>
<sequence length="46" mass="5563">MSGHIVERKGNRYYFHNGQLIRWIDEHGKIMEKKPVRRKGKSNPDR</sequence>
<dbReference type="HOGENOM" id="CLU_3186345_0_0_10"/>
<evidence type="ECO:0000313" key="2">
    <source>
        <dbReference type="Proteomes" id="UP000005438"/>
    </source>
</evidence>
<evidence type="ECO:0000313" key="1">
    <source>
        <dbReference type="EMBL" id="AEV98697.1"/>
    </source>
</evidence>
<dbReference type="RefSeq" id="WP_014218611.1">
    <property type="nucleotide sequence ID" value="NC_016609.1"/>
</dbReference>
<reference evidence="1 2" key="1">
    <citation type="submission" date="2011-12" db="EMBL/GenBank/DDBJ databases">
        <title>The complete genome of Niastella koreensis GR20-10.</title>
        <authorList>
            <consortium name="US DOE Joint Genome Institute (JGI-PGF)"/>
            <person name="Lucas S."/>
            <person name="Han J."/>
            <person name="Lapidus A."/>
            <person name="Bruce D."/>
            <person name="Goodwin L."/>
            <person name="Pitluck S."/>
            <person name="Peters L."/>
            <person name="Kyrpides N."/>
            <person name="Mavromatis K."/>
            <person name="Ivanova N."/>
            <person name="Mikhailova N."/>
            <person name="Davenport K."/>
            <person name="Saunders E."/>
            <person name="Detter J.C."/>
            <person name="Tapia R."/>
            <person name="Han C."/>
            <person name="Land M."/>
            <person name="Hauser L."/>
            <person name="Markowitz V."/>
            <person name="Cheng J.-F."/>
            <person name="Hugenholtz P."/>
            <person name="Woyke T."/>
            <person name="Wu D."/>
            <person name="Tindall B."/>
            <person name="Pomrenke H."/>
            <person name="Brambilla E."/>
            <person name="Klenk H.-P."/>
            <person name="Eisen J.A."/>
        </authorList>
    </citation>
    <scope>NUCLEOTIDE SEQUENCE [LARGE SCALE GENOMIC DNA]</scope>
    <source>
        <strain evidence="2">DSM 17620 / KACC 11465 / NBRC 106392 / GR20-10</strain>
    </source>
</reference>
<name>G8TKM3_NIAKG</name>
<dbReference type="KEGG" id="nko:Niako_2353"/>
<dbReference type="AlphaFoldDB" id="G8TKM3"/>
<gene>
    <name evidence="1" type="ordered locus">Niako_2353</name>
</gene>
<accession>G8TKM3</accession>
<proteinExistence type="predicted"/>